<evidence type="ECO:0000256" key="2">
    <source>
        <dbReference type="ARBA" id="ARBA00023239"/>
    </source>
</evidence>
<dbReference type="Pfam" id="PF00561">
    <property type="entry name" value="Abhydrolase_1"/>
    <property type="match status" value="1"/>
</dbReference>
<reference evidence="6" key="1">
    <citation type="journal article" date="2019" name="Int. J. Syst. Evol. Microbiol.">
        <title>The Global Catalogue of Microorganisms (GCM) 10K type strain sequencing project: providing services to taxonomists for standard genome sequencing and annotation.</title>
        <authorList>
            <consortium name="The Broad Institute Genomics Platform"/>
            <consortium name="The Broad Institute Genome Sequencing Center for Infectious Disease"/>
            <person name="Wu L."/>
            <person name="Ma J."/>
        </authorList>
    </citation>
    <scope>NUCLEOTIDE SEQUENCE [LARGE SCALE GENOMIC DNA]</scope>
    <source>
        <strain evidence="6">TISTR 1535</strain>
    </source>
</reference>
<proteinExistence type="inferred from homology"/>
<dbReference type="PANTHER" id="PTHR42916">
    <property type="entry name" value="2-SUCCINYL-5-ENOLPYRUVYL-6-HYDROXY-3-CYCLOHEXENE-1-CARBOXYLATE SYNTHASE"/>
    <property type="match status" value="1"/>
</dbReference>
<dbReference type="GO" id="GO:0070205">
    <property type="term" value="F:2-succinyl-6-hydroxy-2,4-cyclohexadiene-1-carboxylate synthase activity"/>
    <property type="evidence" value="ECO:0007669"/>
    <property type="project" value="UniProtKB-EC"/>
</dbReference>
<sequence>MHITVDDAVYWCSLSGDGEPVVLLHGFTGTSGTWNSVVPDWLPSFRTIAIDLPGHGKTASHPNNMEAFCNDLLNILDLWKLKKVHLVGYSLGGRTALSFAMLHPERVVSLTLESASPGLDDEDQRLGRRHRDEKLASWIKANGIHAFVNYWEELPLFSTQATLPEDVQQRIRSERLSQTAEGVAQSLLTMGTGVQPSWWGNLSSLHLPVLLLAGEQDAKFIAINRAMDEHLPVSHLHIVENAGHAIHVEQPNIFGKIVNAFLQSNQRY</sequence>
<comment type="pathway">
    <text evidence="3">Quinol/quinone metabolism; 1,4-dihydroxy-2-naphthoate biosynthesis; 1,4-dihydroxy-2-naphthoate from chorismate: step 3/7.</text>
</comment>
<dbReference type="EC" id="4.2.99.20" evidence="3"/>
<comment type="pathway">
    <text evidence="3">Quinol/quinone metabolism; menaquinone biosynthesis.</text>
</comment>
<gene>
    <name evidence="3 5" type="primary">menH</name>
    <name evidence="5" type="ORF">ACFSUO_07005</name>
</gene>
<keyword evidence="6" id="KW-1185">Reference proteome</keyword>
<evidence type="ECO:0000313" key="6">
    <source>
        <dbReference type="Proteomes" id="UP001597502"/>
    </source>
</evidence>
<comment type="similarity">
    <text evidence="3">Belongs to the AB hydrolase superfamily. MenH family.</text>
</comment>
<dbReference type="PRINTS" id="PR00111">
    <property type="entry name" value="ABHYDROLASE"/>
</dbReference>
<keyword evidence="1 3" id="KW-0474">Menaquinone biosynthesis</keyword>
<dbReference type="HAMAP" id="MF_01660">
    <property type="entry name" value="MenH"/>
    <property type="match status" value="1"/>
</dbReference>
<evidence type="ECO:0000256" key="3">
    <source>
        <dbReference type="HAMAP-Rule" id="MF_01660"/>
    </source>
</evidence>
<feature type="domain" description="AB hydrolase-1" evidence="4">
    <location>
        <begin position="20"/>
        <end position="250"/>
    </location>
</feature>
<organism evidence="5 6">
    <name type="scientific">Lentibacillus juripiscarius</name>
    <dbReference type="NCBI Taxonomy" id="257446"/>
    <lineage>
        <taxon>Bacteria</taxon>
        <taxon>Bacillati</taxon>
        <taxon>Bacillota</taxon>
        <taxon>Bacilli</taxon>
        <taxon>Bacillales</taxon>
        <taxon>Bacillaceae</taxon>
        <taxon>Lentibacillus</taxon>
    </lineage>
</organism>
<comment type="caution">
    <text evidence="5">The sequence shown here is derived from an EMBL/GenBank/DDBJ whole genome shotgun (WGS) entry which is preliminary data.</text>
</comment>
<dbReference type="NCBIfam" id="TIGR03695">
    <property type="entry name" value="menH_SHCHC"/>
    <property type="match status" value="1"/>
</dbReference>
<dbReference type="InterPro" id="IPR022485">
    <property type="entry name" value="SHCHC_synthase_MenH"/>
</dbReference>
<dbReference type="Proteomes" id="UP001597502">
    <property type="component" value="Unassembled WGS sequence"/>
</dbReference>
<dbReference type="PANTHER" id="PTHR42916:SF1">
    <property type="entry name" value="PROTEIN PHYLLO, CHLOROPLASTIC"/>
    <property type="match status" value="1"/>
</dbReference>
<dbReference type="InterPro" id="IPR029058">
    <property type="entry name" value="AB_hydrolase_fold"/>
</dbReference>
<dbReference type="PRINTS" id="PR00412">
    <property type="entry name" value="EPOXHYDRLASE"/>
</dbReference>
<dbReference type="InterPro" id="IPR000639">
    <property type="entry name" value="Epox_hydrolase-like"/>
</dbReference>
<dbReference type="SUPFAM" id="SSF53474">
    <property type="entry name" value="alpha/beta-Hydrolases"/>
    <property type="match status" value="1"/>
</dbReference>
<comment type="catalytic activity">
    <reaction evidence="3">
        <text>5-enolpyruvoyl-6-hydroxy-2-succinyl-cyclohex-3-ene-1-carboxylate = (1R,6R)-6-hydroxy-2-succinyl-cyclohexa-2,4-diene-1-carboxylate + pyruvate</text>
        <dbReference type="Rhea" id="RHEA:25597"/>
        <dbReference type="ChEBI" id="CHEBI:15361"/>
        <dbReference type="ChEBI" id="CHEBI:58689"/>
        <dbReference type="ChEBI" id="CHEBI:58818"/>
        <dbReference type="EC" id="4.2.99.20"/>
    </reaction>
</comment>
<evidence type="ECO:0000313" key="5">
    <source>
        <dbReference type="EMBL" id="MFD2760724.1"/>
    </source>
</evidence>
<comment type="subunit">
    <text evidence="3">Monomer.</text>
</comment>
<dbReference type="EMBL" id="JBHUNA010000013">
    <property type="protein sequence ID" value="MFD2760724.1"/>
    <property type="molecule type" value="Genomic_DNA"/>
</dbReference>
<dbReference type="InterPro" id="IPR000073">
    <property type="entry name" value="AB_hydrolase_1"/>
</dbReference>
<keyword evidence="2 3" id="KW-0456">Lyase</keyword>
<evidence type="ECO:0000256" key="1">
    <source>
        <dbReference type="ARBA" id="ARBA00022428"/>
    </source>
</evidence>
<accession>A0ABW5V4S7</accession>
<dbReference type="Gene3D" id="3.40.50.1820">
    <property type="entry name" value="alpha/beta hydrolase"/>
    <property type="match status" value="1"/>
</dbReference>
<evidence type="ECO:0000259" key="4">
    <source>
        <dbReference type="Pfam" id="PF00561"/>
    </source>
</evidence>
<protein>
    <recommendedName>
        <fullName evidence="3">Putative 2-succinyl-6-hydroxy-2,4-cyclohexadiene-1-carboxylate synthase</fullName>
        <shortName evidence="3">SHCHC synthase</shortName>
        <ecNumber evidence="3">4.2.99.20</ecNumber>
    </recommendedName>
</protein>
<name>A0ABW5V4S7_9BACI</name>
<dbReference type="RefSeq" id="WP_382392502.1">
    <property type="nucleotide sequence ID" value="NZ_JBHUNA010000013.1"/>
</dbReference>
<comment type="function">
    <text evidence="3">Catalyzes a proton abstraction reaction that results in 2,5-elimination of pyruvate from 2-succinyl-5-enolpyruvyl-6-hydroxy-3-cyclohexene-1-carboxylate (SEPHCHC) and the formation of 2-succinyl-6-hydroxy-2,4-cyclohexadiene-1-carboxylate (SHCHC).</text>
</comment>